<keyword evidence="4" id="KW-0645">Protease</keyword>
<name>A0A0K9NYT8_ZOSMR</name>
<dbReference type="InterPro" id="IPR003323">
    <property type="entry name" value="OTU_dom"/>
</dbReference>
<evidence type="ECO:0000256" key="4">
    <source>
        <dbReference type="ARBA" id="ARBA00022670"/>
    </source>
</evidence>
<evidence type="ECO:0000256" key="3">
    <source>
        <dbReference type="ARBA" id="ARBA00012759"/>
    </source>
</evidence>
<dbReference type="OrthoDB" id="18915at2759"/>
<evidence type="ECO:0000256" key="1">
    <source>
        <dbReference type="ARBA" id="ARBA00000707"/>
    </source>
</evidence>
<dbReference type="PROSITE" id="PS50802">
    <property type="entry name" value="OTU"/>
    <property type="match status" value="1"/>
</dbReference>
<proteinExistence type="inferred from homology"/>
<keyword evidence="6" id="KW-0378">Hydrolase</keyword>
<dbReference type="EMBL" id="LFYR01001430">
    <property type="protein sequence ID" value="KMZ61893.1"/>
    <property type="molecule type" value="Genomic_DNA"/>
</dbReference>
<keyword evidence="10" id="KW-1185">Reference proteome</keyword>
<dbReference type="GO" id="GO:0004843">
    <property type="term" value="F:cysteine-type deubiquitinase activity"/>
    <property type="evidence" value="ECO:0000318"/>
    <property type="project" value="GO_Central"/>
</dbReference>
<dbReference type="InterPro" id="IPR042468">
    <property type="entry name" value="Peptidase_C65_otubain_sub1"/>
</dbReference>
<feature type="domain" description="OTU" evidence="8">
    <location>
        <begin position="112"/>
        <end position="332"/>
    </location>
</feature>
<dbReference type="InterPro" id="IPR042467">
    <property type="entry name" value="Peptidase_C65_otubain_sub2"/>
</dbReference>
<dbReference type="Gene3D" id="3.30.200.60">
    <property type="entry name" value="Peptidase C65 Otubain, subdomain 1"/>
    <property type="match status" value="1"/>
</dbReference>
<evidence type="ECO:0000256" key="5">
    <source>
        <dbReference type="ARBA" id="ARBA00022786"/>
    </source>
</evidence>
<evidence type="ECO:0000313" key="10">
    <source>
        <dbReference type="Proteomes" id="UP000036987"/>
    </source>
</evidence>
<dbReference type="Pfam" id="PF10275">
    <property type="entry name" value="Peptidase_C65"/>
    <property type="match status" value="1"/>
</dbReference>
<gene>
    <name evidence="9" type="ORF">ZOSMA_4G01820</name>
</gene>
<comment type="catalytic activity">
    <reaction evidence="1">
        <text>Thiol-dependent hydrolysis of ester, thioester, amide, peptide and isopeptide bonds formed by the C-terminal Gly of ubiquitin (a 76-residue protein attached to proteins as an intracellular targeting signal).</text>
        <dbReference type="EC" id="3.4.19.12"/>
    </reaction>
</comment>
<comment type="caution">
    <text evidence="9">The sequence shown here is derived from an EMBL/GenBank/DDBJ whole genome shotgun (WGS) entry which is preliminary data.</text>
</comment>
<evidence type="ECO:0000259" key="8">
    <source>
        <dbReference type="PROSITE" id="PS50802"/>
    </source>
</evidence>
<dbReference type="PANTHER" id="PTHR12931">
    <property type="entry name" value="UBIQUITIN THIOLESTERASE PROTEIN OTUB"/>
    <property type="match status" value="1"/>
</dbReference>
<evidence type="ECO:0000256" key="2">
    <source>
        <dbReference type="ARBA" id="ARBA00006579"/>
    </source>
</evidence>
<dbReference type="AlphaFoldDB" id="A0A0K9NYT8"/>
<dbReference type="GO" id="GO:0006508">
    <property type="term" value="P:proteolysis"/>
    <property type="evidence" value="ECO:0007669"/>
    <property type="project" value="UniProtKB-KW"/>
</dbReference>
<comment type="similarity">
    <text evidence="2">Belongs to the peptidase C65 family.</text>
</comment>
<evidence type="ECO:0000313" key="9">
    <source>
        <dbReference type="EMBL" id="KMZ61893.1"/>
    </source>
</evidence>
<reference evidence="10" key="1">
    <citation type="journal article" date="2016" name="Nature">
        <title>The genome of the seagrass Zostera marina reveals angiosperm adaptation to the sea.</title>
        <authorList>
            <person name="Olsen J.L."/>
            <person name="Rouze P."/>
            <person name="Verhelst B."/>
            <person name="Lin Y.-C."/>
            <person name="Bayer T."/>
            <person name="Collen J."/>
            <person name="Dattolo E."/>
            <person name="De Paoli E."/>
            <person name="Dittami S."/>
            <person name="Maumus F."/>
            <person name="Michel G."/>
            <person name="Kersting A."/>
            <person name="Lauritano C."/>
            <person name="Lohaus R."/>
            <person name="Toepel M."/>
            <person name="Tonon T."/>
            <person name="Vanneste K."/>
            <person name="Amirebrahimi M."/>
            <person name="Brakel J."/>
            <person name="Bostroem C."/>
            <person name="Chovatia M."/>
            <person name="Grimwood J."/>
            <person name="Jenkins J.W."/>
            <person name="Jueterbock A."/>
            <person name="Mraz A."/>
            <person name="Stam W.T."/>
            <person name="Tice H."/>
            <person name="Bornberg-Bauer E."/>
            <person name="Green P.J."/>
            <person name="Pearson G.A."/>
            <person name="Procaccini G."/>
            <person name="Duarte C.M."/>
            <person name="Schmutz J."/>
            <person name="Reusch T.B.H."/>
            <person name="Van de Peer Y."/>
        </authorList>
    </citation>
    <scope>NUCLEOTIDE SEQUENCE [LARGE SCALE GENOMIC DNA]</scope>
    <source>
        <strain evidence="10">cv. Finnish</strain>
    </source>
</reference>
<sequence length="332" mass="37693">MVKNLVYFFPHLRSMQNSREGESPAAELALENKPITEYMVGPAPLEGTNFDEDWACYRDDDVIRQQDAIQAVEAEKIPLVGDKEHILALAEEFQSGSPVIQSKIKLLSEKYSNLRRTRGDGNCFFRGFMFSYLEHILDSQDGSEVDRIQSSIVQCKKALQDLGYAEFTFEDFFMLFIEQLQCVFNGHGDSYGHDELLKRSQDPSVSNYVVMFLRFVTTGEIRRRSDFYEPFILGISDSSVDQFCKTAVEPMGAESDQVQIIALSDALGVPIRVVYLDGSTTSLEVNHHDFIPTLQDEKTQSNEGSESKINQSPEPFVTLLYRPGHYDILYAK</sequence>
<dbReference type="OMA" id="ADHVQIT"/>
<protein>
    <recommendedName>
        <fullName evidence="3">ubiquitinyl hydrolase 1</fullName>
        <ecNumber evidence="3">3.4.19.12</ecNumber>
    </recommendedName>
</protein>
<dbReference type="GO" id="GO:0043130">
    <property type="term" value="F:ubiquitin binding"/>
    <property type="evidence" value="ECO:0000318"/>
    <property type="project" value="GO_Central"/>
</dbReference>
<dbReference type="PANTHER" id="PTHR12931:SF15">
    <property type="entry name" value="UBIQUITIN THIOESTERASE OTUBAIN-LIKE"/>
    <property type="match status" value="1"/>
</dbReference>
<dbReference type="EC" id="3.4.19.12" evidence="3"/>
<evidence type="ECO:0000256" key="6">
    <source>
        <dbReference type="ARBA" id="ARBA00022801"/>
    </source>
</evidence>
<accession>A0A0K9NYT8</accession>
<evidence type="ECO:0000256" key="7">
    <source>
        <dbReference type="ARBA" id="ARBA00022807"/>
    </source>
</evidence>
<dbReference type="InterPro" id="IPR038765">
    <property type="entry name" value="Papain-like_cys_pep_sf"/>
</dbReference>
<dbReference type="FunFam" id="1.20.1300.20:FF:000001">
    <property type="entry name" value="Ubiquitin thioesterase OTUB1"/>
    <property type="match status" value="1"/>
</dbReference>
<keyword evidence="7" id="KW-0788">Thiol protease</keyword>
<dbReference type="SUPFAM" id="SSF54001">
    <property type="entry name" value="Cysteine proteinases"/>
    <property type="match status" value="1"/>
</dbReference>
<dbReference type="STRING" id="29655.A0A0K9NYT8"/>
<keyword evidence="5" id="KW-0833">Ubl conjugation pathway</keyword>
<dbReference type="Proteomes" id="UP000036987">
    <property type="component" value="Unassembled WGS sequence"/>
</dbReference>
<organism evidence="9 10">
    <name type="scientific">Zostera marina</name>
    <name type="common">Eelgrass</name>
    <dbReference type="NCBI Taxonomy" id="29655"/>
    <lineage>
        <taxon>Eukaryota</taxon>
        <taxon>Viridiplantae</taxon>
        <taxon>Streptophyta</taxon>
        <taxon>Embryophyta</taxon>
        <taxon>Tracheophyta</taxon>
        <taxon>Spermatophyta</taxon>
        <taxon>Magnoliopsida</taxon>
        <taxon>Liliopsida</taxon>
        <taxon>Zosteraceae</taxon>
        <taxon>Zostera</taxon>
    </lineage>
</organism>
<dbReference type="Gene3D" id="1.20.1300.20">
    <property type="entry name" value="Peptidase C65 Otubain, subdomain 2"/>
    <property type="match status" value="1"/>
</dbReference>
<dbReference type="InterPro" id="IPR019400">
    <property type="entry name" value="Peptidase_C65_otubain"/>
</dbReference>